<dbReference type="AlphaFoldDB" id="A0A382UJN2"/>
<dbReference type="InterPro" id="IPR051790">
    <property type="entry name" value="Cytochrome_c-biogenesis_DsbD"/>
</dbReference>
<gene>
    <name evidence="8" type="ORF">METZ01_LOCUS387206</name>
</gene>
<proteinExistence type="inferred from homology"/>
<dbReference type="InterPro" id="IPR003834">
    <property type="entry name" value="Cyt_c_assmbl_TM_dom"/>
</dbReference>
<reference evidence="8" key="1">
    <citation type="submission" date="2018-05" db="EMBL/GenBank/DDBJ databases">
        <authorList>
            <person name="Lanie J.A."/>
            <person name="Ng W.-L."/>
            <person name="Kazmierczak K.M."/>
            <person name="Andrzejewski T.M."/>
            <person name="Davidsen T.M."/>
            <person name="Wayne K.J."/>
            <person name="Tettelin H."/>
            <person name="Glass J.I."/>
            <person name="Rusch D."/>
            <person name="Podicherti R."/>
            <person name="Tsui H.-C.T."/>
            <person name="Winkler M.E."/>
        </authorList>
    </citation>
    <scope>NUCLEOTIDE SEQUENCE</scope>
</reference>
<feature type="transmembrane region" description="Helical" evidence="6">
    <location>
        <begin position="6"/>
        <end position="36"/>
    </location>
</feature>
<feature type="transmembrane region" description="Helical" evidence="6">
    <location>
        <begin position="216"/>
        <end position="243"/>
    </location>
</feature>
<protein>
    <recommendedName>
        <fullName evidence="7">Cytochrome C biogenesis protein transmembrane domain-containing protein</fullName>
    </recommendedName>
</protein>
<accession>A0A382UJN2</accession>
<dbReference type="EMBL" id="UINC01144685">
    <property type="protein sequence ID" value="SVD34352.1"/>
    <property type="molecule type" value="Genomic_DNA"/>
</dbReference>
<evidence type="ECO:0000256" key="4">
    <source>
        <dbReference type="ARBA" id="ARBA00022989"/>
    </source>
</evidence>
<comment type="subcellular location">
    <subcellularLocation>
        <location evidence="1">Membrane</location>
        <topology evidence="1">Multi-pass membrane protein</topology>
    </subcellularLocation>
</comment>
<keyword evidence="4 6" id="KW-1133">Transmembrane helix</keyword>
<dbReference type="PANTHER" id="PTHR31272">
    <property type="entry name" value="CYTOCHROME C-TYPE BIOGENESIS PROTEIN HI_1454-RELATED"/>
    <property type="match status" value="1"/>
</dbReference>
<comment type="similarity">
    <text evidence="2">Belongs to the DsbD family.</text>
</comment>
<name>A0A382UJN2_9ZZZZ</name>
<evidence type="ECO:0000256" key="1">
    <source>
        <dbReference type="ARBA" id="ARBA00004141"/>
    </source>
</evidence>
<keyword evidence="5 6" id="KW-0472">Membrane</keyword>
<feature type="transmembrane region" description="Helical" evidence="6">
    <location>
        <begin position="57"/>
        <end position="86"/>
    </location>
</feature>
<evidence type="ECO:0000256" key="2">
    <source>
        <dbReference type="ARBA" id="ARBA00006143"/>
    </source>
</evidence>
<dbReference type="Pfam" id="PF02683">
    <property type="entry name" value="DsbD_TM"/>
    <property type="match status" value="1"/>
</dbReference>
<dbReference type="PANTHER" id="PTHR31272:SF4">
    <property type="entry name" value="CYTOCHROME C-TYPE BIOGENESIS PROTEIN HI_1454-RELATED"/>
    <property type="match status" value="1"/>
</dbReference>
<feature type="domain" description="Cytochrome C biogenesis protein transmembrane" evidence="7">
    <location>
        <begin position="10"/>
        <end position="223"/>
    </location>
</feature>
<evidence type="ECO:0000256" key="5">
    <source>
        <dbReference type="ARBA" id="ARBA00023136"/>
    </source>
</evidence>
<feature type="transmembrane region" description="Helical" evidence="6">
    <location>
        <begin position="133"/>
        <end position="162"/>
    </location>
</feature>
<sequence length="247" mass="26320">MSGFDISYAGALGGGILSFVSPCVLPLVPAYLCFLSGTSLEQLSGEEPTEGDAARRVVISALSFICGFSTVFVALGASASAISGLLLEHKLILGQIAGGIIIIFGLHVMGLLRLPFLNREVRLHLRNRSASLLGAYVLGLAFAFGWTPCIGPILATVLSVAARGDSLWYGTSLLTVYAAGLGIPFLLAAFLAAPFLRWMKRMRKHMRQIEIITGGLLILTGILFLFNSFELLGFMLIEIFPILGTIG</sequence>
<feature type="transmembrane region" description="Helical" evidence="6">
    <location>
        <begin position="174"/>
        <end position="196"/>
    </location>
</feature>
<evidence type="ECO:0000259" key="7">
    <source>
        <dbReference type="Pfam" id="PF02683"/>
    </source>
</evidence>
<dbReference type="GO" id="GO:0017004">
    <property type="term" value="P:cytochrome complex assembly"/>
    <property type="evidence" value="ECO:0007669"/>
    <property type="project" value="InterPro"/>
</dbReference>
<evidence type="ECO:0000256" key="6">
    <source>
        <dbReference type="SAM" id="Phobius"/>
    </source>
</evidence>
<evidence type="ECO:0000256" key="3">
    <source>
        <dbReference type="ARBA" id="ARBA00022692"/>
    </source>
</evidence>
<dbReference type="GO" id="GO:0016020">
    <property type="term" value="C:membrane"/>
    <property type="evidence" value="ECO:0007669"/>
    <property type="project" value="UniProtKB-SubCell"/>
</dbReference>
<feature type="transmembrane region" description="Helical" evidence="6">
    <location>
        <begin position="92"/>
        <end position="112"/>
    </location>
</feature>
<evidence type="ECO:0000313" key="8">
    <source>
        <dbReference type="EMBL" id="SVD34352.1"/>
    </source>
</evidence>
<keyword evidence="3 6" id="KW-0812">Transmembrane</keyword>
<organism evidence="8">
    <name type="scientific">marine metagenome</name>
    <dbReference type="NCBI Taxonomy" id="408172"/>
    <lineage>
        <taxon>unclassified sequences</taxon>
        <taxon>metagenomes</taxon>
        <taxon>ecological metagenomes</taxon>
    </lineage>
</organism>